<dbReference type="Proteomes" id="UP000578531">
    <property type="component" value="Unassembled WGS sequence"/>
</dbReference>
<protein>
    <submittedName>
        <fullName evidence="1">Uncharacterized protein</fullName>
    </submittedName>
</protein>
<dbReference type="GeneID" id="59284423"/>
<dbReference type="EMBL" id="JACCJC010000007">
    <property type="protein sequence ID" value="KAF6238880.1"/>
    <property type="molecule type" value="Genomic_DNA"/>
</dbReference>
<dbReference type="AlphaFoldDB" id="A0A8H6G1T5"/>
<evidence type="ECO:0000313" key="1">
    <source>
        <dbReference type="EMBL" id="KAF6238880.1"/>
    </source>
</evidence>
<keyword evidence="2" id="KW-1185">Reference proteome</keyword>
<gene>
    <name evidence="1" type="ORF">HO173_002752</name>
</gene>
<organism evidence="1 2">
    <name type="scientific">Letharia columbiana</name>
    <dbReference type="NCBI Taxonomy" id="112416"/>
    <lineage>
        <taxon>Eukaryota</taxon>
        <taxon>Fungi</taxon>
        <taxon>Dikarya</taxon>
        <taxon>Ascomycota</taxon>
        <taxon>Pezizomycotina</taxon>
        <taxon>Lecanoromycetes</taxon>
        <taxon>OSLEUM clade</taxon>
        <taxon>Lecanoromycetidae</taxon>
        <taxon>Lecanorales</taxon>
        <taxon>Lecanorineae</taxon>
        <taxon>Parmeliaceae</taxon>
        <taxon>Letharia</taxon>
    </lineage>
</organism>
<reference evidence="1 2" key="1">
    <citation type="journal article" date="2020" name="Genomics">
        <title>Complete, high-quality genomes from long-read metagenomic sequencing of two wolf lichen thalli reveals enigmatic genome architecture.</title>
        <authorList>
            <person name="McKenzie S.K."/>
            <person name="Walston R.F."/>
            <person name="Allen J.L."/>
        </authorList>
    </citation>
    <scope>NUCLEOTIDE SEQUENCE [LARGE SCALE GENOMIC DNA]</scope>
    <source>
        <strain evidence="1">WasteWater2</strain>
    </source>
</reference>
<comment type="caution">
    <text evidence="1">The sequence shown here is derived from an EMBL/GenBank/DDBJ whole genome shotgun (WGS) entry which is preliminary data.</text>
</comment>
<accession>A0A8H6G1T5</accession>
<sequence>MRRWQWILSFNALEQIGQRRRRQIKVNANFVSSVLAVITATNHPPPADFGGTSLDQEN</sequence>
<dbReference type="RefSeq" id="XP_037168176.1">
    <property type="nucleotide sequence ID" value="XM_037304683.1"/>
</dbReference>
<name>A0A8H6G1T5_9LECA</name>
<evidence type="ECO:0000313" key="2">
    <source>
        <dbReference type="Proteomes" id="UP000578531"/>
    </source>
</evidence>
<proteinExistence type="predicted"/>